<dbReference type="InterPro" id="IPR029058">
    <property type="entry name" value="AB_hydrolase_fold"/>
</dbReference>
<proteinExistence type="predicted"/>
<dbReference type="STRING" id="311180.SAMN04488050_1273"/>
<evidence type="ECO:0008006" key="3">
    <source>
        <dbReference type="Google" id="ProtNLM"/>
    </source>
</evidence>
<dbReference type="EMBL" id="FOZW01000027">
    <property type="protein sequence ID" value="SFT26948.1"/>
    <property type="molecule type" value="Genomic_DNA"/>
</dbReference>
<evidence type="ECO:0000313" key="1">
    <source>
        <dbReference type="EMBL" id="SFT26948.1"/>
    </source>
</evidence>
<protein>
    <recommendedName>
        <fullName evidence="3">Alpha/beta hydrolase</fullName>
    </recommendedName>
</protein>
<sequence>MIDRRSLLAAFGGLAAGAALPTHRAAAAQAERIVIIHGCCHPDRSEDQNRAEWIPALRDGAAAAGLTLPDDIEFVFPFYGRALGDWVDRFDVNATSAITSKGNASQDEYLKFQLALAEEMLEANDIPLSAVEENYDGTSTDKGFANWEWVQAILRTLEQRNDRLAQSALDVFTRDVFLYLNKDVVRRDINRIVGSYIDHRPTIVVAHSLGTIVAYDVLRTTPRNVPLFLTMGSPLGIRTIRIRLTPLSFPEGVGRWENYYDDRDPIALYPLDAANFDVVPEIPNVSDIKNPADDRHGIVGYLSRPRVVQGILS</sequence>
<dbReference type="Proteomes" id="UP000199392">
    <property type="component" value="Unassembled WGS sequence"/>
</dbReference>
<dbReference type="AlphaFoldDB" id="A0A1I6WLR1"/>
<dbReference type="InterPro" id="IPR006311">
    <property type="entry name" value="TAT_signal"/>
</dbReference>
<dbReference type="SUPFAM" id="SSF53474">
    <property type="entry name" value="alpha/beta-Hydrolases"/>
    <property type="match status" value="1"/>
</dbReference>
<dbReference type="RefSeq" id="WP_092431360.1">
    <property type="nucleotide sequence ID" value="NZ_FNCL01000031.1"/>
</dbReference>
<dbReference type="PROSITE" id="PS51318">
    <property type="entry name" value="TAT"/>
    <property type="match status" value="1"/>
</dbReference>
<reference evidence="2" key="1">
    <citation type="submission" date="2016-10" db="EMBL/GenBank/DDBJ databases">
        <authorList>
            <person name="Varghese N."/>
            <person name="Submissions S."/>
        </authorList>
    </citation>
    <scope>NUCLEOTIDE SEQUENCE [LARGE SCALE GENOMIC DNA]</scope>
    <source>
        <strain evidence="2">DSM 26894</strain>
    </source>
</reference>
<gene>
    <name evidence="1" type="ORF">SAMN04488050_1273</name>
</gene>
<keyword evidence="2" id="KW-1185">Reference proteome</keyword>
<dbReference type="OrthoDB" id="980024at2"/>
<organism evidence="1 2">
    <name type="scientific">Alloyangia pacifica</name>
    <dbReference type="NCBI Taxonomy" id="311180"/>
    <lineage>
        <taxon>Bacteria</taxon>
        <taxon>Pseudomonadati</taxon>
        <taxon>Pseudomonadota</taxon>
        <taxon>Alphaproteobacteria</taxon>
        <taxon>Rhodobacterales</taxon>
        <taxon>Roseobacteraceae</taxon>
        <taxon>Alloyangia</taxon>
    </lineage>
</organism>
<accession>A0A1I6WLR1</accession>
<evidence type="ECO:0000313" key="2">
    <source>
        <dbReference type="Proteomes" id="UP000199392"/>
    </source>
</evidence>
<name>A0A1I6WLR1_9RHOB</name>